<dbReference type="InterPro" id="IPR006204">
    <property type="entry name" value="GHMP_kinase_N_dom"/>
</dbReference>
<dbReference type="EMBL" id="JABFUD020000011">
    <property type="protein sequence ID" value="KAI5073152.1"/>
    <property type="molecule type" value="Genomic_DNA"/>
</dbReference>
<evidence type="ECO:0000256" key="1">
    <source>
        <dbReference type="ARBA" id="ARBA00022679"/>
    </source>
</evidence>
<sequence>MAASRYSFEWPSEALIDDVKKEVAALARCCRDDVLVVISPYRVCPLGAHIDHQGGLVTAMALDKGMLLGFISSDGNEVVLKSRQFGGNVQFRLDGDLIKGCLATSKEEAKHLEDGTWGDYALGAVYALKKRGYIINKGIYGFVDGLKGLHSAGISSSAAVGISFLLALEHANGLQLSAEENVYLDRSIENDFLGLKNGILDQSAILLSRRSCLTVINCKDEKHELIHPRNHLDANEGGYKVLLAFSGLRHALSSNSSYNSRVAECQEAASMLLKAVGRDSSQPLLCNVTIEEYQALKVQLEGVLARRAEHFFTECERVHKGIRAWESCDLEAFGRLMSESGRSSIDNYECGCEPMIELLDIMRSTPGVFGARFSGAGFRGCCVALVDANLAEAAAAHIEVCYKHAQPLLAKQLESGFTVLLCETADHARIC</sequence>
<evidence type="ECO:0000256" key="2">
    <source>
        <dbReference type="ARBA" id="ARBA00022723"/>
    </source>
</evidence>
<evidence type="ECO:0000256" key="7">
    <source>
        <dbReference type="ARBA" id="ARBA00023277"/>
    </source>
</evidence>
<dbReference type="GO" id="GO:0005524">
    <property type="term" value="F:ATP binding"/>
    <property type="evidence" value="ECO:0007669"/>
    <property type="project" value="UniProtKB-KW"/>
</dbReference>
<name>A0A9D4UTD7_ADICA</name>
<dbReference type="GO" id="GO:0016301">
    <property type="term" value="F:kinase activity"/>
    <property type="evidence" value="ECO:0007669"/>
    <property type="project" value="UniProtKB-KW"/>
</dbReference>
<proteinExistence type="predicted"/>
<dbReference type="Gene3D" id="3.30.230.10">
    <property type="match status" value="1"/>
</dbReference>
<dbReference type="PIRSF" id="PIRSF000530">
    <property type="entry name" value="Galactokinase"/>
    <property type="match status" value="1"/>
</dbReference>
<evidence type="ECO:0000256" key="5">
    <source>
        <dbReference type="ARBA" id="ARBA00022840"/>
    </source>
</evidence>
<keyword evidence="1" id="KW-0808">Transferase</keyword>
<dbReference type="PRINTS" id="PR00959">
    <property type="entry name" value="MEVGALKINASE"/>
</dbReference>
<evidence type="ECO:0000259" key="9">
    <source>
        <dbReference type="Pfam" id="PF08544"/>
    </source>
</evidence>
<keyword evidence="5" id="KW-0067">ATP-binding</keyword>
<dbReference type="GO" id="GO:0005829">
    <property type="term" value="C:cytosol"/>
    <property type="evidence" value="ECO:0007669"/>
    <property type="project" value="TreeGrafter"/>
</dbReference>
<organism evidence="10 11">
    <name type="scientific">Adiantum capillus-veneris</name>
    <name type="common">Maidenhair fern</name>
    <dbReference type="NCBI Taxonomy" id="13818"/>
    <lineage>
        <taxon>Eukaryota</taxon>
        <taxon>Viridiplantae</taxon>
        <taxon>Streptophyta</taxon>
        <taxon>Embryophyta</taxon>
        <taxon>Tracheophyta</taxon>
        <taxon>Polypodiopsida</taxon>
        <taxon>Polypodiidae</taxon>
        <taxon>Polypodiales</taxon>
        <taxon>Pteridineae</taxon>
        <taxon>Pteridaceae</taxon>
        <taxon>Vittarioideae</taxon>
        <taxon>Adiantum</taxon>
    </lineage>
</organism>
<dbReference type="OrthoDB" id="275179at2759"/>
<feature type="domain" description="GHMP kinase N-terminal" evidence="8">
    <location>
        <begin position="150"/>
        <end position="208"/>
    </location>
</feature>
<evidence type="ECO:0000313" key="10">
    <source>
        <dbReference type="EMBL" id="KAI5073152.1"/>
    </source>
</evidence>
<keyword evidence="6" id="KW-0460">Magnesium</keyword>
<keyword evidence="3" id="KW-0547">Nucleotide-binding</keyword>
<comment type="caution">
    <text evidence="10">The sequence shown here is derived from an EMBL/GenBank/DDBJ whole genome shotgun (WGS) entry which is preliminary data.</text>
</comment>
<dbReference type="FunFam" id="3.30.70.890:FF:000001">
    <property type="entry name" value="Galactokinase"/>
    <property type="match status" value="1"/>
</dbReference>
<dbReference type="AlphaFoldDB" id="A0A9D4UTD7"/>
<dbReference type="GO" id="GO:0006012">
    <property type="term" value="P:galactose metabolic process"/>
    <property type="evidence" value="ECO:0007669"/>
    <property type="project" value="TreeGrafter"/>
</dbReference>
<feature type="domain" description="GHMP kinase C-terminal" evidence="9">
    <location>
        <begin position="329"/>
        <end position="397"/>
    </location>
</feature>
<evidence type="ECO:0008006" key="12">
    <source>
        <dbReference type="Google" id="ProtNLM"/>
    </source>
</evidence>
<accession>A0A9D4UTD7</accession>
<dbReference type="GO" id="GO:0046872">
    <property type="term" value="F:metal ion binding"/>
    <property type="evidence" value="ECO:0007669"/>
    <property type="project" value="UniProtKB-KW"/>
</dbReference>
<reference evidence="10" key="1">
    <citation type="submission" date="2021-01" db="EMBL/GenBank/DDBJ databases">
        <title>Adiantum capillus-veneris genome.</title>
        <authorList>
            <person name="Fang Y."/>
            <person name="Liao Q."/>
        </authorList>
    </citation>
    <scope>NUCLEOTIDE SEQUENCE</scope>
    <source>
        <strain evidence="10">H3</strain>
        <tissue evidence="10">Leaf</tissue>
    </source>
</reference>
<dbReference type="InterPro" id="IPR006206">
    <property type="entry name" value="Mevalonate/galactokinase"/>
</dbReference>
<dbReference type="PANTHER" id="PTHR10457:SF6">
    <property type="entry name" value="GALACTURONOKINASE"/>
    <property type="match status" value="1"/>
</dbReference>
<evidence type="ECO:0000313" key="11">
    <source>
        <dbReference type="Proteomes" id="UP000886520"/>
    </source>
</evidence>
<dbReference type="GO" id="GO:0016773">
    <property type="term" value="F:phosphotransferase activity, alcohol group as acceptor"/>
    <property type="evidence" value="ECO:0007669"/>
    <property type="project" value="InterPro"/>
</dbReference>
<keyword evidence="7" id="KW-0119">Carbohydrate metabolism</keyword>
<dbReference type="Pfam" id="PF08544">
    <property type="entry name" value="GHMP_kinases_C"/>
    <property type="match status" value="1"/>
</dbReference>
<dbReference type="InterPro" id="IPR013750">
    <property type="entry name" value="GHMP_kinase_C_dom"/>
</dbReference>
<gene>
    <name evidence="10" type="ORF">GOP47_0011165</name>
</gene>
<dbReference type="InterPro" id="IPR014721">
    <property type="entry name" value="Ribsml_uS5_D2-typ_fold_subgr"/>
</dbReference>
<evidence type="ECO:0000256" key="4">
    <source>
        <dbReference type="ARBA" id="ARBA00022777"/>
    </source>
</evidence>
<keyword evidence="4" id="KW-0418">Kinase</keyword>
<evidence type="ECO:0000256" key="3">
    <source>
        <dbReference type="ARBA" id="ARBA00022741"/>
    </source>
</evidence>
<keyword evidence="11" id="KW-1185">Reference proteome</keyword>
<keyword evidence="2" id="KW-0479">Metal-binding</keyword>
<evidence type="ECO:0000259" key="8">
    <source>
        <dbReference type="Pfam" id="PF00288"/>
    </source>
</evidence>
<dbReference type="Gene3D" id="3.30.70.890">
    <property type="entry name" value="GHMP kinase, C-terminal domain"/>
    <property type="match status" value="1"/>
</dbReference>
<dbReference type="Pfam" id="PF00288">
    <property type="entry name" value="GHMP_kinases_N"/>
    <property type="match status" value="1"/>
</dbReference>
<dbReference type="PANTHER" id="PTHR10457">
    <property type="entry name" value="MEVALONATE KINASE/GALACTOKINASE"/>
    <property type="match status" value="1"/>
</dbReference>
<dbReference type="SUPFAM" id="SSF55060">
    <property type="entry name" value="GHMP Kinase, C-terminal domain"/>
    <property type="match status" value="1"/>
</dbReference>
<dbReference type="InterPro" id="IPR020568">
    <property type="entry name" value="Ribosomal_Su5_D2-typ_SF"/>
</dbReference>
<dbReference type="InterPro" id="IPR036554">
    <property type="entry name" value="GHMP_kinase_C_sf"/>
</dbReference>
<dbReference type="SUPFAM" id="SSF54211">
    <property type="entry name" value="Ribosomal protein S5 domain 2-like"/>
    <property type="match status" value="1"/>
</dbReference>
<dbReference type="Proteomes" id="UP000886520">
    <property type="component" value="Chromosome 11"/>
</dbReference>
<evidence type="ECO:0000256" key="6">
    <source>
        <dbReference type="ARBA" id="ARBA00022842"/>
    </source>
</evidence>
<protein>
    <recommendedName>
        <fullName evidence="12">Galactokinase</fullName>
    </recommendedName>
</protein>